<organism evidence="1 2">
    <name type="scientific">Candidatus Argoarchaeum ethanivorans</name>
    <dbReference type="NCBI Taxonomy" id="2608793"/>
    <lineage>
        <taxon>Archaea</taxon>
        <taxon>Methanobacteriati</taxon>
        <taxon>Methanobacteriota</taxon>
        <taxon>Stenosarchaea group</taxon>
        <taxon>Methanomicrobia</taxon>
        <taxon>Methanosarcinales</taxon>
        <taxon>Methanosarcinales incertae sedis</taxon>
        <taxon>GOM Arc I cluster</taxon>
        <taxon>Candidatus Argoarchaeum</taxon>
    </lineage>
</organism>
<accession>A0A8B3SBL1</accession>
<dbReference type="EMBL" id="RPGO01000001">
    <property type="protein sequence ID" value="RZB33240.1"/>
    <property type="molecule type" value="Genomic_DNA"/>
</dbReference>
<gene>
    <name evidence="1" type="ORF">AEth_00033</name>
</gene>
<dbReference type="Proteomes" id="UP000291831">
    <property type="component" value="Unassembled WGS sequence"/>
</dbReference>
<reference evidence="2" key="1">
    <citation type="submission" date="2019-01" db="EMBL/GenBank/DDBJ databases">
        <title>Anaerobic oxidation of ethane by archaea from a marine hydrocarbon seep.</title>
        <authorList>
            <person name="Musat F."/>
        </authorList>
    </citation>
    <scope>NUCLEOTIDE SEQUENCE [LARGE SCALE GENOMIC DNA]</scope>
</reference>
<evidence type="ECO:0000313" key="2">
    <source>
        <dbReference type="Proteomes" id="UP000291831"/>
    </source>
</evidence>
<proteinExistence type="predicted"/>
<name>A0A8B3SBL1_9EURY</name>
<dbReference type="AlphaFoldDB" id="A0A8B3SBL1"/>
<comment type="caution">
    <text evidence="1">The sequence shown here is derived from an EMBL/GenBank/DDBJ whole genome shotgun (WGS) entry which is preliminary data.</text>
</comment>
<sequence>MSISEESKEVPIQYLYKEHLGNIENGYLKIIGETKPILSDLPIITAGKKQSALYVYEYTWTLSLIGYIDPITERSKPWGDKLTRKDDTILVQVLFHTNDTKYSIRALTGTIKPPFMVKNTVVDSLWDGWMKITGTTTKFIGEITKIPGVKEIGKVIGVIGDLEKDAIPASHAYPWYSKMITARDEKYLSSVDMSSVDMSSVDMSSVDIDKLNEGILPEELKSKIENEGFSSNYKVKTLKKNIEWGIIGEKKVIIKKQDSKLNIYEERGLLHGVEWRIKRNILKNLGNRWIGGLGLMFIKTTDAEEKMDCIEVDVRARISFKKDKGSSKKSSDYDIWIPWNPNTKGFEENKLCLKVYPEPPP</sequence>
<evidence type="ECO:0000313" key="1">
    <source>
        <dbReference type="EMBL" id="RZB33240.1"/>
    </source>
</evidence>
<protein>
    <submittedName>
        <fullName evidence="1">Uncharacterized protein</fullName>
    </submittedName>
</protein>